<dbReference type="SUPFAM" id="SSF50037">
    <property type="entry name" value="C-terminal domain of transcriptional repressors"/>
    <property type="match status" value="1"/>
</dbReference>
<dbReference type="SMART" id="SM00899">
    <property type="entry name" value="FeoA"/>
    <property type="match status" value="1"/>
</dbReference>
<evidence type="ECO:0000259" key="2">
    <source>
        <dbReference type="SMART" id="SM00899"/>
    </source>
</evidence>
<gene>
    <name evidence="3" type="ORF">Rsw2DRAFT_3172</name>
</gene>
<organism evidence="3 4">
    <name type="scientific">Rhodobacter ferrooxidans</name>
    <dbReference type="NCBI Taxonomy" id="371731"/>
    <lineage>
        <taxon>Bacteria</taxon>
        <taxon>Pseudomonadati</taxon>
        <taxon>Pseudomonadota</taxon>
        <taxon>Alphaproteobacteria</taxon>
        <taxon>Rhodobacterales</taxon>
        <taxon>Rhodobacter group</taxon>
        <taxon>Rhodobacter</taxon>
    </lineage>
</organism>
<dbReference type="InterPro" id="IPR038157">
    <property type="entry name" value="FeoA_core_dom"/>
</dbReference>
<reference evidence="3 4" key="1">
    <citation type="submission" date="2009-08" db="EMBL/GenBank/DDBJ databases">
        <title>The draft genome of Rhodobacter sp. SW2.</title>
        <authorList>
            <consortium name="US DOE Joint Genome Institute (JGI-PGF)"/>
            <person name="Lucas S."/>
            <person name="Copeland A."/>
            <person name="Lapidus A."/>
            <person name="Glavina del Rio T."/>
            <person name="Tice H."/>
            <person name="Bruce D."/>
            <person name="Goodwin L."/>
            <person name="Pitluck S."/>
            <person name="Larimer F."/>
            <person name="Land M.L."/>
            <person name="Hauser L."/>
            <person name="Emerson D."/>
        </authorList>
    </citation>
    <scope>NUCLEOTIDE SEQUENCE [LARGE SCALE GENOMIC DNA]</scope>
    <source>
        <strain evidence="3 4">SW2</strain>
    </source>
</reference>
<keyword evidence="1" id="KW-0408">Iron</keyword>
<comment type="caution">
    <text evidence="3">The sequence shown here is derived from an EMBL/GenBank/DDBJ whole genome shotgun (WGS) entry which is preliminary data.</text>
</comment>
<dbReference type="PANTHER" id="PTHR43151">
    <property type="entry name" value="FEOA FAMILY PROTEIN"/>
    <property type="match status" value="1"/>
</dbReference>
<accession>C8S544</accession>
<dbReference type="OrthoDB" id="7862273at2"/>
<dbReference type="InterPro" id="IPR007167">
    <property type="entry name" value="Fe-transptr_FeoA-like"/>
</dbReference>
<dbReference type="RefSeq" id="WP_008032769.1">
    <property type="nucleotide sequence ID" value="NZ_ACYY01000030.1"/>
</dbReference>
<feature type="domain" description="Ferrous iron transporter FeoA-like" evidence="2">
    <location>
        <begin position="6"/>
        <end position="77"/>
    </location>
</feature>
<keyword evidence="4" id="KW-1185">Reference proteome</keyword>
<sequence length="79" mass="8229">MSPHFQPLALSPTGASVAVAALIGGREMQRRMTELGIVVGRELRVIRGGSAGPLVVAVGETRLALGQELSRKILVTIAP</sequence>
<evidence type="ECO:0000313" key="4">
    <source>
        <dbReference type="Proteomes" id="UP000010121"/>
    </source>
</evidence>
<dbReference type="EMBL" id="ACYY01000030">
    <property type="protein sequence ID" value="EEW23909.1"/>
    <property type="molecule type" value="Genomic_DNA"/>
</dbReference>
<dbReference type="PANTHER" id="PTHR43151:SF1">
    <property type="entry name" value="SSR2333 PROTEIN"/>
    <property type="match status" value="1"/>
</dbReference>
<protein>
    <submittedName>
        <fullName evidence="3">FeoA family protein</fullName>
    </submittedName>
</protein>
<evidence type="ECO:0000313" key="3">
    <source>
        <dbReference type="EMBL" id="EEW23909.1"/>
    </source>
</evidence>
<dbReference type="Gene3D" id="2.30.30.90">
    <property type="match status" value="1"/>
</dbReference>
<evidence type="ECO:0000256" key="1">
    <source>
        <dbReference type="ARBA" id="ARBA00023004"/>
    </source>
</evidence>
<dbReference type="InterPro" id="IPR053184">
    <property type="entry name" value="FeoA-like"/>
</dbReference>
<dbReference type="Proteomes" id="UP000010121">
    <property type="component" value="Unassembled WGS sequence"/>
</dbReference>
<name>C8S544_9RHOB</name>
<dbReference type="eggNOG" id="COG1918">
    <property type="taxonomic scope" value="Bacteria"/>
</dbReference>
<dbReference type="InterPro" id="IPR008988">
    <property type="entry name" value="Transcriptional_repressor_C"/>
</dbReference>
<dbReference type="AlphaFoldDB" id="C8S544"/>
<dbReference type="Pfam" id="PF04023">
    <property type="entry name" value="FeoA"/>
    <property type="match status" value="1"/>
</dbReference>
<dbReference type="GO" id="GO:0046914">
    <property type="term" value="F:transition metal ion binding"/>
    <property type="evidence" value="ECO:0007669"/>
    <property type="project" value="InterPro"/>
</dbReference>
<dbReference type="STRING" id="371731.Rsw2DRAFT_3172"/>
<proteinExistence type="predicted"/>